<evidence type="ECO:0008006" key="4">
    <source>
        <dbReference type="Google" id="ProtNLM"/>
    </source>
</evidence>
<dbReference type="EMBL" id="CP118166">
    <property type="protein sequence ID" value="WDI31391.1"/>
    <property type="molecule type" value="Genomic_DNA"/>
</dbReference>
<reference evidence="2" key="1">
    <citation type="submission" date="2023-02" db="EMBL/GenBank/DDBJ databases">
        <title>Genome sequence of Hyphococcus flavus.</title>
        <authorList>
            <person name="Rong J.-C."/>
            <person name="Zhao Q."/>
            <person name="Yi M."/>
            <person name="Wu J.-Y."/>
        </authorList>
    </citation>
    <scope>NUCLEOTIDE SEQUENCE</scope>
    <source>
        <strain evidence="2">MCCC 1K03223</strain>
    </source>
</reference>
<evidence type="ECO:0000313" key="2">
    <source>
        <dbReference type="EMBL" id="WDI31391.1"/>
    </source>
</evidence>
<dbReference type="RefSeq" id="WP_274493280.1">
    <property type="nucleotide sequence ID" value="NZ_CP118166.1"/>
</dbReference>
<accession>A0AAF0CEJ9</accession>
<keyword evidence="1" id="KW-0732">Signal</keyword>
<sequence>MIRFVALGMAALLMAVAFAAPFGRGLDTPGVRIYVMQTDDTALQVIYEWRTPERDAVFSTVPNGYRQEHWNIITPGLELVSDDNVDRIRKPGGGKFKRLELIARPSDVRLDKEYQPIAEYGVGGLLVYTGHLWPETKSGEYVNATFDFTPAAGAQVVAFGDRALRLENWRSPEAHPAFIYMGPLAPVETEDVMAVIDPQAPRWIIAEFNSLVPSAFAALSDVFGFSPDTKPNLFLSAAIDGEPGRLSYAGDALPSQFQIMLRGGAWARPNRQARDVFTHSTIHEAVHLWQTGARPRTDDTPEWIHEGAAEAIAGEVMVRLGIWDGAAFERNAAAARNECATTLENGSLNGASARGDFRALYVCGQVIAEATARADGKTVADFWKALIERAGEEDGYTEEMFYDLIEARTGDEDFAQAVRHFARTPLAEPAVEISRLMDAARAASS</sequence>
<keyword evidence="3" id="KW-1185">Reference proteome</keyword>
<feature type="signal peptide" evidence="1">
    <location>
        <begin position="1"/>
        <end position="19"/>
    </location>
</feature>
<name>A0AAF0CEJ9_9PROT</name>
<feature type="chain" id="PRO_5042011235" description="Peptidase MA-like domain-containing protein" evidence="1">
    <location>
        <begin position="20"/>
        <end position="445"/>
    </location>
</feature>
<dbReference type="AlphaFoldDB" id="A0AAF0CEJ9"/>
<gene>
    <name evidence="2" type="ORF">PUV54_15685</name>
</gene>
<proteinExistence type="predicted"/>
<evidence type="ECO:0000313" key="3">
    <source>
        <dbReference type="Proteomes" id="UP001214043"/>
    </source>
</evidence>
<protein>
    <recommendedName>
        <fullName evidence="4">Peptidase MA-like domain-containing protein</fullName>
    </recommendedName>
</protein>
<dbReference type="KEGG" id="hfl:PUV54_15685"/>
<dbReference type="Proteomes" id="UP001214043">
    <property type="component" value="Chromosome"/>
</dbReference>
<evidence type="ECO:0000256" key="1">
    <source>
        <dbReference type="SAM" id="SignalP"/>
    </source>
</evidence>
<organism evidence="2 3">
    <name type="scientific">Hyphococcus flavus</name>
    <dbReference type="NCBI Taxonomy" id="1866326"/>
    <lineage>
        <taxon>Bacteria</taxon>
        <taxon>Pseudomonadati</taxon>
        <taxon>Pseudomonadota</taxon>
        <taxon>Alphaproteobacteria</taxon>
        <taxon>Parvularculales</taxon>
        <taxon>Parvularculaceae</taxon>
        <taxon>Hyphococcus</taxon>
    </lineage>
</organism>